<name>A0A9D4HAT8_DREPO</name>
<reference evidence="1" key="1">
    <citation type="journal article" date="2019" name="bioRxiv">
        <title>The Genome of the Zebra Mussel, Dreissena polymorpha: A Resource for Invasive Species Research.</title>
        <authorList>
            <person name="McCartney M.A."/>
            <person name="Auch B."/>
            <person name="Kono T."/>
            <person name="Mallez S."/>
            <person name="Zhang Y."/>
            <person name="Obille A."/>
            <person name="Becker A."/>
            <person name="Abrahante J.E."/>
            <person name="Garbe J."/>
            <person name="Badalamenti J.P."/>
            <person name="Herman A."/>
            <person name="Mangelson H."/>
            <person name="Liachko I."/>
            <person name="Sullivan S."/>
            <person name="Sone E.D."/>
            <person name="Koren S."/>
            <person name="Silverstein K.A.T."/>
            <person name="Beckman K.B."/>
            <person name="Gohl D.M."/>
        </authorList>
    </citation>
    <scope>NUCLEOTIDE SEQUENCE</scope>
    <source>
        <strain evidence="1">Duluth1</strain>
        <tissue evidence="1">Whole animal</tissue>
    </source>
</reference>
<comment type="caution">
    <text evidence="1">The sequence shown here is derived from an EMBL/GenBank/DDBJ whole genome shotgun (WGS) entry which is preliminary data.</text>
</comment>
<evidence type="ECO:0000313" key="2">
    <source>
        <dbReference type="Proteomes" id="UP000828390"/>
    </source>
</evidence>
<evidence type="ECO:0000313" key="1">
    <source>
        <dbReference type="EMBL" id="KAH3713546.1"/>
    </source>
</evidence>
<keyword evidence="2" id="KW-1185">Reference proteome</keyword>
<sequence>MSAVSLLAEHLTMNTSQIFSARLPKNYLISTIHDSFKFDRANEISLFHEDWKIIMLFQLFYQGTNFSTHFKFQTLSKFHEDWLYIGPLRVFARQRLTTDNREMLGKLS</sequence>
<protein>
    <submittedName>
        <fullName evidence="1">Uncharacterized protein</fullName>
    </submittedName>
</protein>
<dbReference type="EMBL" id="JAIWYP010000014">
    <property type="protein sequence ID" value="KAH3713546.1"/>
    <property type="molecule type" value="Genomic_DNA"/>
</dbReference>
<proteinExistence type="predicted"/>
<gene>
    <name evidence="1" type="ORF">DPMN_073338</name>
</gene>
<organism evidence="1 2">
    <name type="scientific">Dreissena polymorpha</name>
    <name type="common">Zebra mussel</name>
    <name type="synonym">Mytilus polymorpha</name>
    <dbReference type="NCBI Taxonomy" id="45954"/>
    <lineage>
        <taxon>Eukaryota</taxon>
        <taxon>Metazoa</taxon>
        <taxon>Spiralia</taxon>
        <taxon>Lophotrochozoa</taxon>
        <taxon>Mollusca</taxon>
        <taxon>Bivalvia</taxon>
        <taxon>Autobranchia</taxon>
        <taxon>Heteroconchia</taxon>
        <taxon>Euheterodonta</taxon>
        <taxon>Imparidentia</taxon>
        <taxon>Neoheterodontei</taxon>
        <taxon>Myida</taxon>
        <taxon>Dreissenoidea</taxon>
        <taxon>Dreissenidae</taxon>
        <taxon>Dreissena</taxon>
    </lineage>
</organism>
<dbReference type="Proteomes" id="UP000828390">
    <property type="component" value="Unassembled WGS sequence"/>
</dbReference>
<accession>A0A9D4HAT8</accession>
<dbReference type="AlphaFoldDB" id="A0A9D4HAT8"/>
<reference evidence="1" key="2">
    <citation type="submission" date="2020-11" db="EMBL/GenBank/DDBJ databases">
        <authorList>
            <person name="McCartney M.A."/>
            <person name="Auch B."/>
            <person name="Kono T."/>
            <person name="Mallez S."/>
            <person name="Becker A."/>
            <person name="Gohl D.M."/>
            <person name="Silverstein K.A.T."/>
            <person name="Koren S."/>
            <person name="Bechman K.B."/>
            <person name="Herman A."/>
            <person name="Abrahante J.E."/>
            <person name="Garbe J."/>
        </authorList>
    </citation>
    <scope>NUCLEOTIDE SEQUENCE</scope>
    <source>
        <strain evidence="1">Duluth1</strain>
        <tissue evidence="1">Whole animal</tissue>
    </source>
</reference>